<proteinExistence type="inferred from homology"/>
<evidence type="ECO:0000256" key="2">
    <source>
        <dbReference type="ARBA" id="ARBA00022490"/>
    </source>
</evidence>
<dbReference type="AlphaFoldDB" id="A0A1Y2HCS7"/>
<comment type="subcellular location">
    <subcellularLocation>
        <location evidence="9">Cytoplasm</location>
    </subcellularLocation>
    <subcellularLocation>
        <location evidence="9">Nucleus</location>
    </subcellularLocation>
</comment>
<name>A0A1Y2HCS7_9FUNG</name>
<dbReference type="InterPro" id="IPR000243">
    <property type="entry name" value="Pept_T1A_subB"/>
</dbReference>
<feature type="domain" description="Proteasome beta subunit C-terminal" evidence="10">
    <location>
        <begin position="230"/>
        <end position="260"/>
    </location>
</feature>
<dbReference type="Gene3D" id="3.60.20.10">
    <property type="entry name" value="Glutamine Phosphoribosylpyrophosphate, subunit 1, domain 1"/>
    <property type="match status" value="1"/>
</dbReference>
<dbReference type="OrthoDB" id="429533at2759"/>
<dbReference type="PANTHER" id="PTHR32194:SF4">
    <property type="entry name" value="PROTEASOME SUBUNIT BETA TYPE-7"/>
    <property type="match status" value="1"/>
</dbReference>
<dbReference type="PROSITE" id="PS51476">
    <property type="entry name" value="PROTEASOME_BETA_2"/>
    <property type="match status" value="1"/>
</dbReference>
<sequence length="269" mass="29361">MAAKLDVTQPQGFSFDLHVRNQMLESRGAKVPKATKTGTTIVGVIYKDGVVLGADTRATEGPIVADKNCEKIHYIAPNIYCCGAGTAADTEFTTNLISSQLELHRLSTGRQARVITAMTLLKQMLYRYQGHVGAALILGGVDVQGAHLFTIYPHGSTDKLPFVTMGSGSLAAMSVMESEWKADMTREEAIDLVDKSIQAGIWNDLGSGSNVDVTVITKDKVEYLRNYKRPNERGVREAVYDYPRGTTKVLTEKITDLVQVIEGDAMETD</sequence>
<keyword evidence="6 9" id="KW-0647">Proteasome</keyword>
<dbReference type="GO" id="GO:0005737">
    <property type="term" value="C:cytoplasm"/>
    <property type="evidence" value="ECO:0007669"/>
    <property type="project" value="UniProtKB-SubCell"/>
</dbReference>
<evidence type="ECO:0000259" key="10">
    <source>
        <dbReference type="Pfam" id="PF12465"/>
    </source>
</evidence>
<keyword evidence="3" id="KW-0645">Protease</keyword>
<dbReference type="Pfam" id="PF00227">
    <property type="entry name" value="Proteasome"/>
    <property type="match status" value="1"/>
</dbReference>
<dbReference type="InterPro" id="IPR016050">
    <property type="entry name" value="Proteasome_bsu_CS"/>
</dbReference>
<gene>
    <name evidence="11" type="ORF">BCR44DRAFT_1404701</name>
</gene>
<evidence type="ECO:0000256" key="7">
    <source>
        <dbReference type="ARBA" id="ARBA00023242"/>
    </source>
</evidence>
<keyword evidence="2 9" id="KW-0963">Cytoplasm</keyword>
<organism evidence="11 12">
    <name type="scientific">Catenaria anguillulae PL171</name>
    <dbReference type="NCBI Taxonomy" id="765915"/>
    <lineage>
        <taxon>Eukaryota</taxon>
        <taxon>Fungi</taxon>
        <taxon>Fungi incertae sedis</taxon>
        <taxon>Blastocladiomycota</taxon>
        <taxon>Blastocladiomycetes</taxon>
        <taxon>Blastocladiales</taxon>
        <taxon>Catenariaceae</taxon>
        <taxon>Catenaria</taxon>
    </lineage>
</organism>
<comment type="caution">
    <text evidence="11">The sequence shown here is derived from an EMBL/GenBank/DDBJ whole genome shotgun (WGS) entry which is preliminary data.</text>
</comment>
<keyword evidence="4" id="KW-0888">Threonine protease</keyword>
<dbReference type="Proteomes" id="UP000193411">
    <property type="component" value="Unassembled WGS sequence"/>
</dbReference>
<evidence type="ECO:0000256" key="6">
    <source>
        <dbReference type="ARBA" id="ARBA00022942"/>
    </source>
</evidence>
<evidence type="ECO:0000256" key="9">
    <source>
        <dbReference type="RuleBase" id="RU004203"/>
    </source>
</evidence>
<dbReference type="PRINTS" id="PR00141">
    <property type="entry name" value="PROTEASOME"/>
</dbReference>
<dbReference type="InterPro" id="IPR024689">
    <property type="entry name" value="Proteasome_bsu_C"/>
</dbReference>
<dbReference type="PROSITE" id="PS00854">
    <property type="entry name" value="PROTEASOME_BETA_1"/>
    <property type="match status" value="1"/>
</dbReference>
<dbReference type="STRING" id="765915.A0A1Y2HCS7"/>
<dbReference type="GO" id="GO:0051603">
    <property type="term" value="P:proteolysis involved in protein catabolic process"/>
    <property type="evidence" value="ECO:0007669"/>
    <property type="project" value="InterPro"/>
</dbReference>
<protein>
    <recommendedName>
        <fullName evidence="9">Proteasome subunit beta</fullName>
    </recommendedName>
</protein>
<keyword evidence="12" id="KW-1185">Reference proteome</keyword>
<dbReference type="GO" id="GO:0019774">
    <property type="term" value="C:proteasome core complex, beta-subunit complex"/>
    <property type="evidence" value="ECO:0007669"/>
    <property type="project" value="UniProtKB-ARBA"/>
</dbReference>
<keyword evidence="5" id="KW-0378">Hydrolase</keyword>
<reference evidence="11 12" key="1">
    <citation type="submission" date="2016-07" db="EMBL/GenBank/DDBJ databases">
        <title>Pervasive Adenine N6-methylation of Active Genes in Fungi.</title>
        <authorList>
            <consortium name="DOE Joint Genome Institute"/>
            <person name="Mondo S.J."/>
            <person name="Dannebaum R.O."/>
            <person name="Kuo R.C."/>
            <person name="Labutti K."/>
            <person name="Haridas S."/>
            <person name="Kuo A."/>
            <person name="Salamov A."/>
            <person name="Ahrendt S.R."/>
            <person name="Lipzen A."/>
            <person name="Sullivan W."/>
            <person name="Andreopoulos W.B."/>
            <person name="Clum A."/>
            <person name="Lindquist E."/>
            <person name="Daum C."/>
            <person name="Ramamoorthy G.K."/>
            <person name="Gryganskyi A."/>
            <person name="Culley D."/>
            <person name="Magnuson J.K."/>
            <person name="James T.Y."/>
            <person name="O'Malley M.A."/>
            <person name="Stajich J.E."/>
            <person name="Spatafora J.W."/>
            <person name="Visel A."/>
            <person name="Grigoriev I.V."/>
        </authorList>
    </citation>
    <scope>NUCLEOTIDE SEQUENCE [LARGE SCALE GENOMIC DNA]</scope>
    <source>
        <strain evidence="11 12">PL171</strain>
    </source>
</reference>
<feature type="active site" description="Nucleophile" evidence="8">
    <location>
        <position position="39"/>
    </location>
</feature>
<evidence type="ECO:0000313" key="11">
    <source>
        <dbReference type="EMBL" id="ORZ32315.1"/>
    </source>
</evidence>
<evidence type="ECO:0000313" key="12">
    <source>
        <dbReference type="Proteomes" id="UP000193411"/>
    </source>
</evidence>
<evidence type="ECO:0000256" key="4">
    <source>
        <dbReference type="ARBA" id="ARBA00022698"/>
    </source>
</evidence>
<evidence type="ECO:0000256" key="1">
    <source>
        <dbReference type="ARBA" id="ARBA00001198"/>
    </source>
</evidence>
<keyword evidence="7 9" id="KW-0539">Nucleus</keyword>
<evidence type="ECO:0000256" key="5">
    <source>
        <dbReference type="ARBA" id="ARBA00022801"/>
    </source>
</evidence>
<dbReference type="GO" id="GO:0005634">
    <property type="term" value="C:nucleus"/>
    <property type="evidence" value="ECO:0007669"/>
    <property type="project" value="UniProtKB-SubCell"/>
</dbReference>
<dbReference type="FunFam" id="3.60.20.10:FF:000005">
    <property type="entry name" value="Proteasome subunit beta type-2"/>
    <property type="match status" value="1"/>
</dbReference>
<evidence type="ECO:0000256" key="8">
    <source>
        <dbReference type="PIRSR" id="PIRSR600243-1"/>
    </source>
</evidence>
<dbReference type="PANTHER" id="PTHR32194">
    <property type="entry name" value="METALLOPROTEASE TLDD"/>
    <property type="match status" value="1"/>
</dbReference>
<dbReference type="EMBL" id="MCFL01000048">
    <property type="protein sequence ID" value="ORZ32315.1"/>
    <property type="molecule type" value="Genomic_DNA"/>
</dbReference>
<dbReference type="Pfam" id="PF12465">
    <property type="entry name" value="Pr_beta_C"/>
    <property type="match status" value="1"/>
</dbReference>
<evidence type="ECO:0000256" key="3">
    <source>
        <dbReference type="ARBA" id="ARBA00022670"/>
    </source>
</evidence>
<accession>A0A1Y2HCS7</accession>
<comment type="subunit">
    <text evidence="9">Component of the proteasome complex.</text>
</comment>
<dbReference type="InterPro" id="IPR029055">
    <property type="entry name" value="Ntn_hydrolases_N"/>
</dbReference>
<dbReference type="SUPFAM" id="SSF56235">
    <property type="entry name" value="N-terminal nucleophile aminohydrolases (Ntn hydrolases)"/>
    <property type="match status" value="1"/>
</dbReference>
<dbReference type="InterPro" id="IPR001353">
    <property type="entry name" value="Proteasome_sua/b"/>
</dbReference>
<comment type="function">
    <text evidence="9">Component of the proteasome, a multicatalytic proteinase complex which is characterized by its ability to cleave peptides with Arg, Phe, Tyr, Leu, and Glu adjacent to the leaving group at neutral or slightly basic pH. The proteasome has an ATP-dependent proteolytic activity.</text>
</comment>
<comment type="catalytic activity">
    <reaction evidence="1">
        <text>Cleavage of peptide bonds with very broad specificity.</text>
        <dbReference type="EC" id="3.4.25.1"/>
    </reaction>
</comment>
<comment type="similarity">
    <text evidence="9">Belongs to the peptidase T1B family.</text>
</comment>
<dbReference type="GO" id="GO:0004298">
    <property type="term" value="F:threonine-type endopeptidase activity"/>
    <property type="evidence" value="ECO:0007669"/>
    <property type="project" value="UniProtKB-KW"/>
</dbReference>
<dbReference type="InterPro" id="IPR023333">
    <property type="entry name" value="Proteasome_suB-type"/>
</dbReference>
<dbReference type="CDD" id="cd03763">
    <property type="entry name" value="proteasome_beta_type_7"/>
    <property type="match status" value="1"/>
</dbReference>